<proteinExistence type="predicted"/>
<keyword evidence="2" id="KW-0812">Transmembrane</keyword>
<feature type="transmembrane region" description="Helical" evidence="2">
    <location>
        <begin position="69"/>
        <end position="90"/>
    </location>
</feature>
<name>A0AAX6NHB1_PRIAR</name>
<comment type="caution">
    <text evidence="3">The sequence shown here is derived from an EMBL/GenBank/DDBJ whole genome shotgun (WGS) entry which is preliminary data.</text>
</comment>
<dbReference type="Proteomes" id="UP001269400">
    <property type="component" value="Unassembled WGS sequence"/>
</dbReference>
<reference evidence="3" key="2">
    <citation type="submission" date="2022-12" db="EMBL/GenBank/DDBJ databases">
        <authorList>
            <person name="Dechsakulwatana C."/>
            <person name="Rungsihiranrut A."/>
            <person name="Muangchinda C."/>
            <person name="Ningthoujam R."/>
            <person name="Klankeo P."/>
            <person name="Pinyakong O."/>
        </authorList>
    </citation>
    <scope>NUCLEOTIDE SEQUENCE</scope>
    <source>
        <strain evidence="3">TL01-2</strain>
    </source>
</reference>
<protein>
    <submittedName>
        <fullName evidence="3">Hemolysin XhlA family protein</fullName>
    </submittedName>
</protein>
<reference evidence="3" key="1">
    <citation type="journal article" date="2022" name="J Environ Chem Eng">
        <title>Biodegradation of petroleum oil using a constructed nonpathogenic and heavy metal-tolerant bacterial consortium isolated from marine sponges.</title>
        <authorList>
            <person name="Dechsakulwatana C."/>
            <person name="Rungsihiranrut A."/>
            <person name="Muangchinda C."/>
            <person name="Ningthoujam R."/>
            <person name="Klankeo P."/>
            <person name="Pinyakong O."/>
        </authorList>
    </citation>
    <scope>NUCLEOTIDE SEQUENCE</scope>
    <source>
        <strain evidence="3">TL01-2</strain>
    </source>
</reference>
<feature type="coiled-coil region" evidence="1">
    <location>
        <begin position="10"/>
        <end position="37"/>
    </location>
</feature>
<dbReference type="AlphaFoldDB" id="A0AAX6NHB1"/>
<keyword evidence="2" id="KW-0472">Membrane</keyword>
<keyword evidence="2" id="KW-1133">Transmembrane helix</keyword>
<sequence length="94" mass="10398">MSQATEAQPMDTTQKEIVEMKTDIKSLQKEVQELKQITTRHDGRIQAIENMLNNINENTTWLKRTITNAIIGAVCTGFIGGGITIVFTVFKGGS</sequence>
<gene>
    <name evidence="3" type="ORF">O0Q50_28470</name>
</gene>
<keyword evidence="1" id="KW-0175">Coiled coil</keyword>
<evidence type="ECO:0000313" key="3">
    <source>
        <dbReference type="EMBL" id="MDU9695136.1"/>
    </source>
</evidence>
<evidence type="ECO:0000313" key="4">
    <source>
        <dbReference type="Proteomes" id="UP001269400"/>
    </source>
</evidence>
<organism evidence="3 4">
    <name type="scientific">Priestia aryabhattai</name>
    <name type="common">Bacillus aryabhattai</name>
    <dbReference type="NCBI Taxonomy" id="412384"/>
    <lineage>
        <taxon>Bacteria</taxon>
        <taxon>Bacillati</taxon>
        <taxon>Bacillota</taxon>
        <taxon>Bacilli</taxon>
        <taxon>Bacillales</taxon>
        <taxon>Bacillaceae</taxon>
        <taxon>Priestia</taxon>
    </lineage>
</organism>
<dbReference type="Pfam" id="PF10779">
    <property type="entry name" value="XhlA"/>
    <property type="match status" value="1"/>
</dbReference>
<evidence type="ECO:0000256" key="2">
    <source>
        <dbReference type="SAM" id="Phobius"/>
    </source>
</evidence>
<accession>A0AAX6NHB1</accession>
<dbReference type="InterPro" id="IPR019715">
    <property type="entry name" value="Haemolysin_XhlA"/>
</dbReference>
<dbReference type="EMBL" id="JAPTGD010000005">
    <property type="protein sequence ID" value="MDU9695136.1"/>
    <property type="molecule type" value="Genomic_DNA"/>
</dbReference>
<evidence type="ECO:0000256" key="1">
    <source>
        <dbReference type="SAM" id="Coils"/>
    </source>
</evidence>
<dbReference type="RefSeq" id="WP_316911594.1">
    <property type="nucleotide sequence ID" value="NZ_JAPTGD010000005.1"/>
</dbReference>